<sequence length="64" mass="7291">MNQKKNTNEDKWKQDAEFSEGLSITQEQVNDTLAEGTIDGKIDQVDKNGRLISHDGEEIKKRSE</sequence>
<protein>
    <submittedName>
        <fullName evidence="2">YozQ family protein</fullName>
    </submittedName>
</protein>
<reference evidence="2 3" key="1">
    <citation type="journal article" date="2005" name="Int. J. Syst. Evol. Microbiol.">
        <title>Halobacillus yeomjeoni sp. nov., isolated from a marine solar saltern in Korea.</title>
        <authorList>
            <person name="Yoon J.H."/>
            <person name="Kang S.J."/>
            <person name="Lee C.H."/>
            <person name="Oh H.W."/>
            <person name="Oh T.K."/>
        </authorList>
    </citation>
    <scope>NUCLEOTIDE SEQUENCE [LARGE SCALE GENOMIC DNA]</scope>
    <source>
        <strain evidence="2 3">KCTC 3957</strain>
    </source>
</reference>
<dbReference type="AlphaFoldDB" id="A0A931HW88"/>
<feature type="compositionally biased region" description="Basic and acidic residues" evidence="1">
    <location>
        <begin position="1"/>
        <end position="16"/>
    </location>
</feature>
<dbReference type="RefSeq" id="WP_197317588.1">
    <property type="nucleotide sequence ID" value="NZ_JAIVAI010000003.1"/>
</dbReference>
<dbReference type="EMBL" id="JADZSC010000002">
    <property type="protein sequence ID" value="MBH0230987.1"/>
    <property type="molecule type" value="Genomic_DNA"/>
</dbReference>
<evidence type="ECO:0000313" key="3">
    <source>
        <dbReference type="Proteomes" id="UP000614490"/>
    </source>
</evidence>
<dbReference type="Pfam" id="PF13217">
    <property type="entry name" value="DUF4025"/>
    <property type="match status" value="1"/>
</dbReference>
<dbReference type="Proteomes" id="UP000614490">
    <property type="component" value="Unassembled WGS sequence"/>
</dbReference>
<gene>
    <name evidence="2" type="ORF">H0267_12235</name>
</gene>
<keyword evidence="3" id="KW-1185">Reference proteome</keyword>
<proteinExistence type="predicted"/>
<evidence type="ECO:0000256" key="1">
    <source>
        <dbReference type="SAM" id="MobiDB-lite"/>
    </source>
</evidence>
<feature type="region of interest" description="Disordered" evidence="1">
    <location>
        <begin position="1"/>
        <end position="24"/>
    </location>
</feature>
<comment type="caution">
    <text evidence="2">The sequence shown here is derived from an EMBL/GenBank/DDBJ whole genome shotgun (WGS) entry which is preliminary data.</text>
</comment>
<evidence type="ECO:0000313" key="2">
    <source>
        <dbReference type="EMBL" id="MBH0230987.1"/>
    </source>
</evidence>
<accession>A0A931HW88</accession>
<dbReference type="InterPro" id="IPR025100">
    <property type="entry name" value="DUF4025"/>
</dbReference>
<name>A0A931HW88_9BACI</name>
<organism evidence="2 3">
    <name type="scientific">Halobacillus yeomjeoni</name>
    <dbReference type="NCBI Taxonomy" id="311194"/>
    <lineage>
        <taxon>Bacteria</taxon>
        <taxon>Bacillati</taxon>
        <taxon>Bacillota</taxon>
        <taxon>Bacilli</taxon>
        <taxon>Bacillales</taxon>
        <taxon>Bacillaceae</taxon>
        <taxon>Halobacillus</taxon>
    </lineage>
</organism>